<dbReference type="OrthoDB" id="2286055at2759"/>
<protein>
    <submittedName>
        <fullName evidence="1">Uncharacterized protein</fullName>
    </submittedName>
</protein>
<evidence type="ECO:0000313" key="1">
    <source>
        <dbReference type="EMBL" id="CEP10142.1"/>
    </source>
</evidence>
<dbReference type="Proteomes" id="UP000054107">
    <property type="component" value="Unassembled WGS sequence"/>
</dbReference>
<accession>A0A0B7MYD1</accession>
<gene>
    <name evidence="1" type="primary">PARPA_03778.1 scaffold 9785</name>
</gene>
<dbReference type="STRING" id="35722.A0A0B7MYD1"/>
<dbReference type="EMBL" id="LN723286">
    <property type="protein sequence ID" value="CEP10142.1"/>
    <property type="molecule type" value="Genomic_DNA"/>
</dbReference>
<evidence type="ECO:0000313" key="2">
    <source>
        <dbReference type="Proteomes" id="UP000054107"/>
    </source>
</evidence>
<name>A0A0B7MYD1_9FUNG</name>
<sequence>MSTTVEEVRNKGKSVWVSHFAEIQAVVAEIEQIWCFKYQQHSRKNNPELIYYIAHTNAIRKHELALMSEADQLVKSFPQSDIDIIAKYENGARREKDRPLKRSKLTLLPATAMSSDQNNLKQSLESLISVLQSQVNELKKQVENLK</sequence>
<proteinExistence type="predicted"/>
<organism evidence="1 2">
    <name type="scientific">Parasitella parasitica</name>
    <dbReference type="NCBI Taxonomy" id="35722"/>
    <lineage>
        <taxon>Eukaryota</taxon>
        <taxon>Fungi</taxon>
        <taxon>Fungi incertae sedis</taxon>
        <taxon>Mucoromycota</taxon>
        <taxon>Mucoromycotina</taxon>
        <taxon>Mucoromycetes</taxon>
        <taxon>Mucorales</taxon>
        <taxon>Mucorineae</taxon>
        <taxon>Mucoraceae</taxon>
        <taxon>Parasitella</taxon>
    </lineage>
</organism>
<keyword evidence="2" id="KW-1185">Reference proteome</keyword>
<reference evidence="1 2" key="1">
    <citation type="submission" date="2014-09" db="EMBL/GenBank/DDBJ databases">
        <authorList>
            <person name="Ellenberger Sabrina"/>
        </authorList>
    </citation>
    <scope>NUCLEOTIDE SEQUENCE [LARGE SCALE GENOMIC DNA]</scope>
    <source>
        <strain evidence="1 2">CBS 412.66</strain>
    </source>
</reference>
<dbReference type="AlphaFoldDB" id="A0A0B7MYD1"/>